<accession>F2AQP8</accession>
<name>F2AQP8_RHOBT</name>
<dbReference type="AlphaFoldDB" id="F2AQP8"/>
<organism evidence="1 2">
    <name type="scientific">Rhodopirellula baltica WH47</name>
    <dbReference type="NCBI Taxonomy" id="991778"/>
    <lineage>
        <taxon>Bacteria</taxon>
        <taxon>Pseudomonadati</taxon>
        <taxon>Planctomycetota</taxon>
        <taxon>Planctomycetia</taxon>
        <taxon>Pirellulales</taxon>
        <taxon>Pirellulaceae</taxon>
        <taxon>Rhodopirellula</taxon>
    </lineage>
</organism>
<reference evidence="1 2" key="1">
    <citation type="journal article" date="2013" name="Mar. Genomics">
        <title>Expression of sulfatases in Rhodopirellula baltica and the diversity of sulfatases in the genus Rhodopirellula.</title>
        <authorList>
            <person name="Wegner C.E."/>
            <person name="Richter-Heitmann T."/>
            <person name="Klindworth A."/>
            <person name="Klockow C."/>
            <person name="Richter M."/>
            <person name="Achstetter T."/>
            <person name="Glockner F.O."/>
            <person name="Harder J."/>
        </authorList>
    </citation>
    <scope>NUCLEOTIDE SEQUENCE [LARGE SCALE GENOMIC DNA]</scope>
    <source>
        <strain evidence="1 2">WH47</strain>
    </source>
</reference>
<proteinExistence type="predicted"/>
<sequence>MATAFEAAHQITLSFLPVRGGLLDRSETIPANEIRASRSRFRSKSHQVLLLATLAGV</sequence>
<dbReference type="PATRIC" id="fig|991778.3.peg.2142"/>
<evidence type="ECO:0000313" key="2">
    <source>
        <dbReference type="Proteomes" id="UP000006222"/>
    </source>
</evidence>
<comment type="caution">
    <text evidence="1">The sequence shown here is derived from an EMBL/GenBank/DDBJ whole genome shotgun (WGS) entry which is preliminary data.</text>
</comment>
<dbReference type="Proteomes" id="UP000006222">
    <property type="component" value="Unassembled WGS sequence"/>
</dbReference>
<dbReference type="EMBL" id="AFAR01000118">
    <property type="protein sequence ID" value="EGF28012.1"/>
    <property type="molecule type" value="Genomic_DNA"/>
</dbReference>
<evidence type="ECO:0000313" key="1">
    <source>
        <dbReference type="EMBL" id="EGF28012.1"/>
    </source>
</evidence>
<gene>
    <name evidence="1" type="ORF">RBWH47_02349</name>
</gene>
<protein>
    <submittedName>
        <fullName evidence="1">Uncharacterized protein</fullName>
    </submittedName>
</protein>